<evidence type="ECO:0000313" key="3">
    <source>
        <dbReference type="Proteomes" id="UP000070346"/>
    </source>
</evidence>
<gene>
    <name evidence="1" type="ORF">AYJ53_01860</name>
    <name evidence="2" type="ORF">NSA17_03315</name>
</gene>
<name>A0A9X0LY97_LACJH</name>
<dbReference type="Proteomes" id="UP000070346">
    <property type="component" value="Unassembled WGS sequence"/>
</dbReference>
<dbReference type="CDD" id="cd21931">
    <property type="entry name" value="TD_EMAP-like"/>
    <property type="match status" value="1"/>
</dbReference>
<reference evidence="1 3" key="1">
    <citation type="submission" date="2016-02" db="EMBL/GenBank/DDBJ databases">
        <title>Complete Genome Sequences of Lactobacillus johnsonii Strain W1.</title>
        <authorList>
            <person name="Sun Y."/>
            <person name="Wu X."/>
        </authorList>
    </citation>
    <scope>NUCLEOTIDE SEQUENCE [LARGE SCALE GENOMIC DNA]</scope>
    <source>
        <strain evidence="1 3">W1</strain>
    </source>
</reference>
<dbReference type="InterPro" id="IPR049813">
    <property type="entry name" value="Elp-1-like_TD"/>
</dbReference>
<comment type="caution">
    <text evidence="1">The sequence shown here is derived from an EMBL/GenBank/DDBJ whole genome shotgun (WGS) entry which is preliminary data.</text>
</comment>
<proteinExistence type="predicted"/>
<dbReference type="OrthoDB" id="213028at2"/>
<evidence type="ECO:0000313" key="1">
    <source>
        <dbReference type="EMBL" id="KXN76687.1"/>
    </source>
</evidence>
<dbReference type="GO" id="GO:0003700">
    <property type="term" value="F:DNA-binding transcription factor activity"/>
    <property type="evidence" value="ECO:0007669"/>
    <property type="project" value="TreeGrafter"/>
</dbReference>
<dbReference type="InterPro" id="IPR036388">
    <property type="entry name" value="WH-like_DNA-bd_sf"/>
</dbReference>
<sequence length="149" mass="16786">MKDTKFSIAIHILSMIALSPHPINSVDIAKSVGTNPSYIRKIMSLLKDHKIIESHRGKTGIQLLVDPGDLDLLTIYKIVEEENPHIFQVHQNANAECPVGRNIVNAVFPFLDDAEKRLQHSLQHDTLADVIDRLKQLERSRNHEGSPTN</sequence>
<reference evidence="2" key="2">
    <citation type="submission" date="2022-07" db="EMBL/GenBank/DDBJ databases">
        <title>Enhanced cultured diversity of the mouse gut microbiota enables custom-made synthetic communities.</title>
        <authorList>
            <person name="Afrizal A."/>
        </authorList>
    </citation>
    <scope>NUCLEOTIDE SEQUENCE</scope>
    <source>
        <strain evidence="2">DSM 100219</strain>
    </source>
</reference>
<organism evidence="1 3">
    <name type="scientific">Lactobacillus johnsonii</name>
    <dbReference type="NCBI Taxonomy" id="33959"/>
    <lineage>
        <taxon>Bacteria</taxon>
        <taxon>Bacillati</taxon>
        <taxon>Bacillota</taxon>
        <taxon>Bacilli</taxon>
        <taxon>Lactobacillales</taxon>
        <taxon>Lactobacillaceae</taxon>
        <taxon>Lactobacillus</taxon>
    </lineage>
</organism>
<dbReference type="AlphaFoldDB" id="A0A9X0LY97"/>
<dbReference type="SUPFAM" id="SSF46785">
    <property type="entry name" value="Winged helix' DNA-binding domain"/>
    <property type="match status" value="1"/>
</dbReference>
<dbReference type="InterPro" id="IPR000944">
    <property type="entry name" value="Tscrpt_reg_Rrf2"/>
</dbReference>
<dbReference type="PROSITE" id="PS51197">
    <property type="entry name" value="HTH_RRF2_2"/>
    <property type="match status" value="1"/>
</dbReference>
<dbReference type="InterPro" id="IPR036390">
    <property type="entry name" value="WH_DNA-bd_sf"/>
</dbReference>
<dbReference type="PANTHER" id="PTHR33221">
    <property type="entry name" value="WINGED HELIX-TURN-HELIX TRANSCRIPTIONAL REGULATOR, RRF2 FAMILY"/>
    <property type="match status" value="1"/>
</dbReference>
<dbReference type="Gene3D" id="1.10.10.10">
    <property type="entry name" value="Winged helix-like DNA-binding domain superfamily/Winged helix DNA-binding domain"/>
    <property type="match status" value="1"/>
</dbReference>
<dbReference type="RefSeq" id="WP_053107223.1">
    <property type="nucleotide sequence ID" value="NZ_CABIWE010000025.1"/>
</dbReference>
<dbReference type="Pfam" id="PF02082">
    <property type="entry name" value="Rrf2"/>
    <property type="match status" value="1"/>
</dbReference>
<dbReference type="PANTHER" id="PTHR33221:SF15">
    <property type="entry name" value="HTH-TYPE TRANSCRIPTIONAL REGULATOR YWGB-RELATED"/>
    <property type="match status" value="1"/>
</dbReference>
<dbReference type="Proteomes" id="UP001206357">
    <property type="component" value="Unassembled WGS sequence"/>
</dbReference>
<accession>A0A9X0LY97</accession>
<protein>
    <submittedName>
        <fullName evidence="1 2">Transcriptional regulator</fullName>
    </submittedName>
</protein>
<dbReference type="GO" id="GO:0005829">
    <property type="term" value="C:cytosol"/>
    <property type="evidence" value="ECO:0007669"/>
    <property type="project" value="TreeGrafter"/>
</dbReference>
<evidence type="ECO:0000313" key="2">
    <source>
        <dbReference type="EMBL" id="MCR1914453.1"/>
    </source>
</evidence>
<dbReference type="EMBL" id="JANKAU010000002">
    <property type="protein sequence ID" value="MCR1914453.1"/>
    <property type="molecule type" value="Genomic_DNA"/>
</dbReference>
<dbReference type="EMBL" id="LSNG01000008">
    <property type="protein sequence ID" value="KXN76687.1"/>
    <property type="molecule type" value="Genomic_DNA"/>
</dbReference>